<dbReference type="Proteomes" id="UP001152320">
    <property type="component" value="Chromosome 5"/>
</dbReference>
<gene>
    <name evidence="1" type="ORF">HOLleu_13546</name>
</gene>
<accession>A0A9Q1HES9</accession>
<comment type="caution">
    <text evidence="1">The sequence shown here is derived from an EMBL/GenBank/DDBJ whole genome shotgun (WGS) entry which is preliminary data.</text>
</comment>
<evidence type="ECO:0000313" key="1">
    <source>
        <dbReference type="EMBL" id="KAJ8042481.1"/>
    </source>
</evidence>
<keyword evidence="2" id="KW-1185">Reference proteome</keyword>
<name>A0A9Q1HES9_HOLLE</name>
<dbReference type="AlphaFoldDB" id="A0A9Q1HES9"/>
<proteinExistence type="predicted"/>
<organism evidence="1 2">
    <name type="scientific">Holothuria leucospilota</name>
    <name type="common">Black long sea cucumber</name>
    <name type="synonym">Mertensiothuria leucospilota</name>
    <dbReference type="NCBI Taxonomy" id="206669"/>
    <lineage>
        <taxon>Eukaryota</taxon>
        <taxon>Metazoa</taxon>
        <taxon>Echinodermata</taxon>
        <taxon>Eleutherozoa</taxon>
        <taxon>Echinozoa</taxon>
        <taxon>Holothuroidea</taxon>
        <taxon>Aspidochirotacea</taxon>
        <taxon>Aspidochirotida</taxon>
        <taxon>Holothuriidae</taxon>
        <taxon>Holothuria</taxon>
    </lineage>
</organism>
<protein>
    <submittedName>
        <fullName evidence="1">Uncharacterized protein</fullName>
    </submittedName>
</protein>
<sequence length="100" mass="11757">MIVVVLLARRDDDTTRDYLTDNEMGVFFNCLVTCIYFSRRKINDSETLIEKPSFVGDASQELTRRRHFDTLPYASKKQKKKYGKKRKHLKISHTITEVSL</sequence>
<dbReference type="EMBL" id="JAIZAY010000005">
    <property type="protein sequence ID" value="KAJ8042481.1"/>
    <property type="molecule type" value="Genomic_DNA"/>
</dbReference>
<reference evidence="1" key="1">
    <citation type="submission" date="2021-10" db="EMBL/GenBank/DDBJ databases">
        <title>Tropical sea cucumber genome reveals ecological adaptation and Cuvierian tubules defense mechanism.</title>
        <authorList>
            <person name="Chen T."/>
        </authorList>
    </citation>
    <scope>NUCLEOTIDE SEQUENCE</scope>
    <source>
        <strain evidence="1">Nanhai2018</strain>
        <tissue evidence="1">Muscle</tissue>
    </source>
</reference>
<evidence type="ECO:0000313" key="2">
    <source>
        <dbReference type="Proteomes" id="UP001152320"/>
    </source>
</evidence>